<accession>A0ABT2DRF9</accession>
<evidence type="ECO:0000313" key="1">
    <source>
        <dbReference type="EMBL" id="MCS1397330.1"/>
    </source>
</evidence>
<dbReference type="Proteomes" id="UP001525021">
    <property type="component" value="Unassembled WGS sequence"/>
</dbReference>
<sequence>MSITSYERIKNSIMLDFEEYIEEEGLNVAQVSAKILEEDWGRVNVSLFTKTLYIVSIREFEI</sequence>
<proteinExistence type="predicted"/>
<dbReference type="RefSeq" id="WP_036162094.1">
    <property type="nucleotide sequence ID" value="NZ_JANTOO010000014.1"/>
</dbReference>
<gene>
    <name evidence="1" type="ORF">NXZ79_14965</name>
</gene>
<name>A0ABT2DRF9_9BACI</name>
<evidence type="ECO:0000313" key="2">
    <source>
        <dbReference type="Proteomes" id="UP001525021"/>
    </source>
</evidence>
<reference evidence="1 2" key="1">
    <citation type="submission" date="2022-08" db="EMBL/GenBank/DDBJ databases">
        <title>Lysinibacillus sequencing.</title>
        <authorList>
            <person name="Dunlap C."/>
        </authorList>
    </citation>
    <scope>NUCLEOTIDE SEQUENCE [LARGE SCALE GENOMIC DNA]</scope>
    <source>
        <strain evidence="1 2">PB211</strain>
    </source>
</reference>
<comment type="caution">
    <text evidence="1">The sequence shown here is derived from an EMBL/GenBank/DDBJ whole genome shotgun (WGS) entry which is preliminary data.</text>
</comment>
<dbReference type="EMBL" id="JANTOO010000014">
    <property type="protein sequence ID" value="MCS1397330.1"/>
    <property type="molecule type" value="Genomic_DNA"/>
</dbReference>
<organism evidence="1 2">
    <name type="scientific">Lysinibacillus pinottii</name>
    <dbReference type="NCBI Taxonomy" id="2973932"/>
    <lineage>
        <taxon>Bacteria</taxon>
        <taxon>Bacillati</taxon>
        <taxon>Bacillota</taxon>
        <taxon>Bacilli</taxon>
        <taxon>Bacillales</taxon>
        <taxon>Bacillaceae</taxon>
        <taxon>Lysinibacillus</taxon>
    </lineage>
</organism>
<keyword evidence="2" id="KW-1185">Reference proteome</keyword>
<protein>
    <submittedName>
        <fullName evidence="1">Uncharacterized protein</fullName>
    </submittedName>
</protein>